<dbReference type="InterPro" id="IPR036680">
    <property type="entry name" value="SPOR-like_sf"/>
</dbReference>
<dbReference type="InterPro" id="IPR007730">
    <property type="entry name" value="SPOR-like_dom"/>
</dbReference>
<dbReference type="Pfam" id="PF05036">
    <property type="entry name" value="SPOR"/>
    <property type="match status" value="1"/>
</dbReference>
<accession>A0A831RVY7</accession>
<feature type="region of interest" description="Disordered" evidence="2">
    <location>
        <begin position="546"/>
        <end position="565"/>
    </location>
</feature>
<organism evidence="5">
    <name type="scientific">Thiolapillus brandeum</name>
    <dbReference type="NCBI Taxonomy" id="1076588"/>
    <lineage>
        <taxon>Bacteria</taxon>
        <taxon>Pseudomonadati</taxon>
        <taxon>Pseudomonadota</taxon>
        <taxon>Gammaproteobacteria</taxon>
        <taxon>Chromatiales</taxon>
        <taxon>Sedimenticolaceae</taxon>
        <taxon>Thiolapillus</taxon>
    </lineage>
</organism>
<dbReference type="Gene3D" id="3.30.70.1070">
    <property type="entry name" value="Sporulation related repeat"/>
    <property type="match status" value="1"/>
</dbReference>
<feature type="domain" description="SPOR" evidence="4">
    <location>
        <begin position="591"/>
        <end position="670"/>
    </location>
</feature>
<feature type="coiled-coil region" evidence="1">
    <location>
        <begin position="330"/>
        <end position="357"/>
    </location>
</feature>
<evidence type="ECO:0000256" key="2">
    <source>
        <dbReference type="SAM" id="MobiDB-lite"/>
    </source>
</evidence>
<keyword evidence="1" id="KW-0175">Coiled coil</keyword>
<feature type="coiled-coil region" evidence="1">
    <location>
        <begin position="192"/>
        <end position="275"/>
    </location>
</feature>
<keyword evidence="3" id="KW-0812">Transmembrane</keyword>
<gene>
    <name evidence="5" type="ORF">ENJ12_07860</name>
</gene>
<name>A0A831RVY7_9GAMM</name>
<dbReference type="EMBL" id="DRLF01000275">
    <property type="protein sequence ID" value="HEC06751.1"/>
    <property type="molecule type" value="Genomic_DNA"/>
</dbReference>
<protein>
    <recommendedName>
        <fullName evidence="4">SPOR domain-containing protein</fullName>
    </recommendedName>
</protein>
<sequence length="681" mass="77529">MPVLPVRSPVAMSKKSRQKEKSRLDRLAGQNLTLKKKQEALQKQCKKLRKKQKTLSAGYQSVGEKAKDLHAALSELQQENRRLAERMVQEDRRSRKIRGRLDRLKSRQGADRKKVSTLSQHLDQQEQLASALSERLEDVEQLTLQGDLLREQLEYLHADKAELDAQISSLITHIIGLEDGQEGFAAHIGKLSGALDEVLRRAEEQLEQYRALEERLGDLNQGNRELQRQTDQQKTQAADLKERLSAVEQRLASQIVAVEDKLQHLETEYDRLLQEELTQHQGQIQGLLQKADAIDQTARTGADLARSLHEGYGSLQERLAATEEYPSRWNAELEKRLAQLDAHYRQLLEESRKQQRKMMDGLIENLNRAETGLTQKVDLQKGQIAKLAQNARKLDEVTVRTAETSQSLQKHMLGFRDILVSAVKRLARNDAVLNRDLRKRDLEYQYLAGRHDRLVKSLMAAGALILLLGGVGLWLLYDRLASYPDAGAGQETIVAEQVLPVPNEQVEKNANRIALFEKTYDETRQQLEQTRKQLEALAAWQEQFKQETGQQKEPGQPAENAQQEHNTIVQPAPGKAVSPESAIHDAAWLQKRNPRHYTVQVIAAHEPASVTRVARRKDLPEAKAIYRKTGFSRRDWYVLLYGDFPSFREARAAMSALPEDVRAYSPWIRKLSDVQDDLAAP</sequence>
<evidence type="ECO:0000259" key="4">
    <source>
        <dbReference type="PROSITE" id="PS51724"/>
    </source>
</evidence>
<dbReference type="Proteomes" id="UP000886339">
    <property type="component" value="Unassembled WGS sequence"/>
</dbReference>
<dbReference type="PROSITE" id="PS51724">
    <property type="entry name" value="SPOR"/>
    <property type="match status" value="1"/>
</dbReference>
<evidence type="ECO:0000313" key="5">
    <source>
        <dbReference type="EMBL" id="HEC06751.1"/>
    </source>
</evidence>
<keyword evidence="3" id="KW-0472">Membrane</keyword>
<proteinExistence type="predicted"/>
<comment type="caution">
    <text evidence="5">The sequence shown here is derived from an EMBL/GenBank/DDBJ whole genome shotgun (WGS) entry which is preliminary data.</text>
</comment>
<dbReference type="GO" id="GO:0042834">
    <property type="term" value="F:peptidoglycan binding"/>
    <property type="evidence" value="ECO:0007669"/>
    <property type="project" value="InterPro"/>
</dbReference>
<feature type="region of interest" description="Disordered" evidence="2">
    <location>
        <begin position="1"/>
        <end position="27"/>
    </location>
</feature>
<dbReference type="AlphaFoldDB" id="A0A831RVY7"/>
<keyword evidence="3" id="KW-1133">Transmembrane helix</keyword>
<feature type="transmembrane region" description="Helical" evidence="3">
    <location>
        <begin position="458"/>
        <end position="477"/>
    </location>
</feature>
<evidence type="ECO:0000256" key="1">
    <source>
        <dbReference type="SAM" id="Coils"/>
    </source>
</evidence>
<evidence type="ECO:0000256" key="3">
    <source>
        <dbReference type="SAM" id="Phobius"/>
    </source>
</evidence>
<reference evidence="5" key="1">
    <citation type="journal article" date="2020" name="mSystems">
        <title>Genome- and Community-Level Interaction Insights into Carbon Utilization and Element Cycling Functions of Hydrothermarchaeota in Hydrothermal Sediment.</title>
        <authorList>
            <person name="Zhou Z."/>
            <person name="Liu Y."/>
            <person name="Xu W."/>
            <person name="Pan J."/>
            <person name="Luo Z.H."/>
            <person name="Li M."/>
        </authorList>
    </citation>
    <scope>NUCLEOTIDE SEQUENCE [LARGE SCALE GENOMIC DNA]</scope>
    <source>
        <strain evidence="5">HyVt-458</strain>
    </source>
</reference>